<proteinExistence type="predicted"/>
<reference evidence="2" key="2">
    <citation type="submission" date="2020-11" db="EMBL/GenBank/DDBJ databases">
        <authorList>
            <person name="McCartney M.A."/>
            <person name="Auch B."/>
            <person name="Kono T."/>
            <person name="Mallez S."/>
            <person name="Becker A."/>
            <person name="Gohl D.M."/>
            <person name="Silverstein K.A.T."/>
            <person name="Koren S."/>
            <person name="Bechman K.B."/>
            <person name="Herman A."/>
            <person name="Abrahante J.E."/>
            <person name="Garbe J."/>
        </authorList>
    </citation>
    <scope>NUCLEOTIDE SEQUENCE</scope>
    <source>
        <strain evidence="2">Duluth1</strain>
        <tissue evidence="2">Whole animal</tissue>
    </source>
</reference>
<feature type="compositionally biased region" description="Basic and acidic residues" evidence="1">
    <location>
        <begin position="124"/>
        <end position="139"/>
    </location>
</feature>
<keyword evidence="3" id="KW-1185">Reference proteome</keyword>
<feature type="compositionally biased region" description="Polar residues" evidence="1">
    <location>
        <begin position="33"/>
        <end position="45"/>
    </location>
</feature>
<dbReference type="AlphaFoldDB" id="A0A9D4GZL5"/>
<dbReference type="PANTHER" id="PTHR34239">
    <property type="entry name" value="APPLE DOMAIN-CONTAINING PROTEIN"/>
    <property type="match status" value="1"/>
</dbReference>
<evidence type="ECO:0000313" key="2">
    <source>
        <dbReference type="EMBL" id="KAH3825762.1"/>
    </source>
</evidence>
<evidence type="ECO:0000256" key="1">
    <source>
        <dbReference type="SAM" id="MobiDB-lite"/>
    </source>
</evidence>
<accession>A0A9D4GZL5</accession>
<dbReference type="EMBL" id="JAIWYP010000005">
    <property type="protein sequence ID" value="KAH3825762.1"/>
    <property type="molecule type" value="Genomic_DNA"/>
</dbReference>
<feature type="region of interest" description="Disordered" evidence="1">
    <location>
        <begin position="17"/>
        <end position="45"/>
    </location>
</feature>
<feature type="region of interest" description="Disordered" evidence="1">
    <location>
        <begin position="112"/>
        <end position="139"/>
    </location>
</feature>
<name>A0A9D4GZL5_DREPO</name>
<reference evidence="2" key="1">
    <citation type="journal article" date="2019" name="bioRxiv">
        <title>The Genome of the Zebra Mussel, Dreissena polymorpha: A Resource for Invasive Species Research.</title>
        <authorList>
            <person name="McCartney M.A."/>
            <person name="Auch B."/>
            <person name="Kono T."/>
            <person name="Mallez S."/>
            <person name="Zhang Y."/>
            <person name="Obille A."/>
            <person name="Becker A."/>
            <person name="Abrahante J.E."/>
            <person name="Garbe J."/>
            <person name="Badalamenti J.P."/>
            <person name="Herman A."/>
            <person name="Mangelson H."/>
            <person name="Liachko I."/>
            <person name="Sullivan S."/>
            <person name="Sone E.D."/>
            <person name="Koren S."/>
            <person name="Silverstein K.A.T."/>
            <person name="Beckman K.B."/>
            <person name="Gohl D.M."/>
        </authorList>
    </citation>
    <scope>NUCLEOTIDE SEQUENCE</scope>
    <source>
        <strain evidence="2">Duluth1</strain>
        <tissue evidence="2">Whole animal</tissue>
    </source>
</reference>
<dbReference type="Proteomes" id="UP000828390">
    <property type="component" value="Unassembled WGS sequence"/>
</dbReference>
<organism evidence="2 3">
    <name type="scientific">Dreissena polymorpha</name>
    <name type="common">Zebra mussel</name>
    <name type="synonym">Mytilus polymorpha</name>
    <dbReference type="NCBI Taxonomy" id="45954"/>
    <lineage>
        <taxon>Eukaryota</taxon>
        <taxon>Metazoa</taxon>
        <taxon>Spiralia</taxon>
        <taxon>Lophotrochozoa</taxon>
        <taxon>Mollusca</taxon>
        <taxon>Bivalvia</taxon>
        <taxon>Autobranchia</taxon>
        <taxon>Heteroconchia</taxon>
        <taxon>Euheterodonta</taxon>
        <taxon>Imparidentia</taxon>
        <taxon>Neoheterodontei</taxon>
        <taxon>Myida</taxon>
        <taxon>Dreissenoidea</taxon>
        <taxon>Dreissenidae</taxon>
        <taxon>Dreissena</taxon>
    </lineage>
</organism>
<protein>
    <submittedName>
        <fullName evidence="2">Uncharacterized protein</fullName>
    </submittedName>
</protein>
<sequence length="237" mass="26557">MADGKEAVKQLSVKDKAKLSEKKKVPSKPVSETLDTSKCQDSAIQDSPNVEMLAILKSMQDSIIKQSEKMTDLGAQLEKVESPNVEMYDDGYGYYKEGECFESDDIEEIQPVGHGSETQNSRKRPADEASHSRFESMAKKFRSTETVDKDIDQTLADNINDLFHNGIDDDRYDELIKDEKLARPGNCEGLSVVKINRLIWDAISHNTRLTDKKLQNIEISVIKAATILAKTVNEMAV</sequence>
<dbReference type="PANTHER" id="PTHR34239:SF2">
    <property type="entry name" value="TRANSPOSABLE ELEMENT P TRANSPOSASE_THAP9 CONSERVED DOMAIN-CONTAINING PROTEIN"/>
    <property type="match status" value="1"/>
</dbReference>
<gene>
    <name evidence="2" type="ORF">DPMN_127643</name>
</gene>
<comment type="caution">
    <text evidence="2">The sequence shown here is derived from an EMBL/GenBank/DDBJ whole genome shotgun (WGS) entry which is preliminary data.</text>
</comment>
<evidence type="ECO:0000313" key="3">
    <source>
        <dbReference type="Proteomes" id="UP000828390"/>
    </source>
</evidence>